<sequence length="293" mass="32457">MKAFLALVKREHIEHRAAFVYAPAAILLIFTVAIFSAVLLGRLRVEWDFGMPGAGKFFEIGFMGMAGFWWIYLLPVLFFYFADAFSADRRNNAMLFWKSMPQSDLKILGTKTFAGLVAFPALVFLAMLATGVVLMGVSAAMALRIDQMAAPDPVGLFSSFFQVSAVALAFLIFALVWYAPFYVWVGGLSTVFGRWSIPLAFLIPALLGLFENLLFFGDGPDGGYVFSFLNARSQFAVDREIWQAQILSETPLEASVLIGNLISNIDWVGMATGILFAGIVLYLASEYRRRVID</sequence>
<feature type="transmembrane region" description="Helical" evidence="1">
    <location>
        <begin position="113"/>
        <end position="140"/>
    </location>
</feature>
<keyword evidence="1" id="KW-0472">Membrane</keyword>
<keyword evidence="1" id="KW-1133">Transmembrane helix</keyword>
<dbReference type="RefSeq" id="WP_127189523.1">
    <property type="nucleotide sequence ID" value="NZ_RZNJ01000006.1"/>
</dbReference>
<comment type="caution">
    <text evidence="2">The sequence shown here is derived from an EMBL/GenBank/DDBJ whole genome shotgun (WGS) entry which is preliminary data.</text>
</comment>
<keyword evidence="3" id="KW-1185">Reference proteome</keyword>
<proteinExistence type="predicted"/>
<organism evidence="2 3">
    <name type="scientific">Arsenicitalea aurantiaca</name>
    <dbReference type="NCBI Taxonomy" id="1783274"/>
    <lineage>
        <taxon>Bacteria</taxon>
        <taxon>Pseudomonadati</taxon>
        <taxon>Pseudomonadota</taxon>
        <taxon>Alphaproteobacteria</taxon>
        <taxon>Hyphomicrobiales</taxon>
        <taxon>Devosiaceae</taxon>
        <taxon>Arsenicitalea</taxon>
    </lineage>
</organism>
<protein>
    <submittedName>
        <fullName evidence="2">Uncharacterized protein</fullName>
    </submittedName>
</protein>
<dbReference type="OrthoDB" id="118685at2"/>
<feature type="transmembrane region" description="Helical" evidence="1">
    <location>
        <begin position="197"/>
        <end position="217"/>
    </location>
</feature>
<feature type="transmembrane region" description="Helical" evidence="1">
    <location>
        <begin position="20"/>
        <end position="40"/>
    </location>
</feature>
<feature type="transmembrane region" description="Helical" evidence="1">
    <location>
        <begin position="60"/>
        <end position="82"/>
    </location>
</feature>
<reference evidence="2 3" key="1">
    <citation type="journal article" date="2016" name="Int. J. Syst. Evol. Microbiol.">
        <title>Arsenicitalea aurantiaca gen. nov., sp. nov., a new member of the family Hyphomicrobiaceae, isolated from high-arsenic sediment.</title>
        <authorList>
            <person name="Mu Y."/>
            <person name="Zhou L."/>
            <person name="Zeng X.C."/>
            <person name="Liu L."/>
            <person name="Pan Y."/>
            <person name="Chen X."/>
            <person name="Wang J."/>
            <person name="Li S."/>
            <person name="Li W.J."/>
            <person name="Wang Y."/>
        </authorList>
    </citation>
    <scope>NUCLEOTIDE SEQUENCE [LARGE SCALE GENOMIC DNA]</scope>
    <source>
        <strain evidence="2 3">42-50</strain>
    </source>
</reference>
<dbReference type="AlphaFoldDB" id="A0A433X408"/>
<accession>A0A433X408</accession>
<feature type="transmembrane region" description="Helical" evidence="1">
    <location>
        <begin position="160"/>
        <end position="185"/>
    </location>
</feature>
<dbReference type="Proteomes" id="UP000281547">
    <property type="component" value="Unassembled WGS sequence"/>
</dbReference>
<keyword evidence="1" id="KW-0812">Transmembrane</keyword>
<evidence type="ECO:0000313" key="3">
    <source>
        <dbReference type="Proteomes" id="UP000281547"/>
    </source>
</evidence>
<gene>
    <name evidence="2" type="ORF">EMQ25_15535</name>
</gene>
<name>A0A433X408_9HYPH</name>
<dbReference type="EMBL" id="RZNJ01000006">
    <property type="protein sequence ID" value="RUT28799.1"/>
    <property type="molecule type" value="Genomic_DNA"/>
</dbReference>
<feature type="transmembrane region" description="Helical" evidence="1">
    <location>
        <begin position="267"/>
        <end position="284"/>
    </location>
</feature>
<evidence type="ECO:0000313" key="2">
    <source>
        <dbReference type="EMBL" id="RUT28799.1"/>
    </source>
</evidence>
<evidence type="ECO:0000256" key="1">
    <source>
        <dbReference type="SAM" id="Phobius"/>
    </source>
</evidence>